<accession>E3MEV7</accession>
<dbReference type="CTD" id="9816244"/>
<sequence>MNVFELISHTLGNETTTAASFPKRYAPPQLKITIHWENGRFKSRIHQIDKRRHECATWKVMLWKNMEYSKNMKRIGKDWTVIETCPSSSKTNIFSTDPISTTSELITHFQRIYRKVNFSLRFENVDMGEHGLYKWKFLAQARMIALVDSNIYPFHIQEFQSMLRPHQELYIDSGSVELENAPKVRKITIKTSQYFIPNKFKNYKCEHLEVLKYSMNYNDPVDFISNWLAGEHKSLKTFTLHDVDEKWVTVLLKLDECDEGPKCYKRGSKIIEFNSSRIVFSNGRMATVNFTDTGVLIFVVCD</sequence>
<name>E3MEV7_CAERE</name>
<keyword evidence="2" id="KW-1185">Reference proteome</keyword>
<evidence type="ECO:0000313" key="1">
    <source>
        <dbReference type="EMBL" id="EFP00724.1"/>
    </source>
</evidence>
<dbReference type="KEGG" id="crq:GCK72_021990"/>
<proteinExistence type="predicted"/>
<gene>
    <name evidence="1" type="ORF">CRE_21211</name>
</gene>
<dbReference type="EMBL" id="DS268440">
    <property type="protein sequence ID" value="EFP00724.1"/>
    <property type="molecule type" value="Genomic_DNA"/>
</dbReference>
<protein>
    <submittedName>
        <fullName evidence="1">Uncharacterized protein</fullName>
    </submittedName>
</protein>
<dbReference type="GeneID" id="9816244"/>
<evidence type="ECO:0000313" key="2">
    <source>
        <dbReference type="Proteomes" id="UP000008281"/>
    </source>
</evidence>
<organism evidence="2">
    <name type="scientific">Caenorhabditis remanei</name>
    <name type="common">Caenorhabditis vulgaris</name>
    <dbReference type="NCBI Taxonomy" id="31234"/>
    <lineage>
        <taxon>Eukaryota</taxon>
        <taxon>Metazoa</taxon>
        <taxon>Ecdysozoa</taxon>
        <taxon>Nematoda</taxon>
        <taxon>Chromadorea</taxon>
        <taxon>Rhabditida</taxon>
        <taxon>Rhabditina</taxon>
        <taxon>Rhabditomorpha</taxon>
        <taxon>Rhabditoidea</taxon>
        <taxon>Rhabditidae</taxon>
        <taxon>Peloderinae</taxon>
        <taxon>Caenorhabditis</taxon>
    </lineage>
</organism>
<dbReference type="HOGENOM" id="CLU_922098_0_0_1"/>
<dbReference type="RefSeq" id="XP_003105263.2">
    <property type="nucleotide sequence ID" value="XM_003105215.2"/>
</dbReference>
<dbReference type="Proteomes" id="UP000008281">
    <property type="component" value="Unassembled WGS sequence"/>
</dbReference>
<dbReference type="AlphaFoldDB" id="E3MEV7"/>
<dbReference type="OrthoDB" id="5787548at2759"/>
<reference evidence="1" key="1">
    <citation type="submission" date="2007-07" db="EMBL/GenBank/DDBJ databases">
        <title>PCAP assembly of the Caenorhabditis remanei genome.</title>
        <authorList>
            <consortium name="The Caenorhabditis remanei Sequencing Consortium"/>
            <person name="Wilson R.K."/>
        </authorList>
    </citation>
    <scope>NUCLEOTIDE SEQUENCE [LARGE SCALE GENOMIC DNA]</scope>
    <source>
        <strain evidence="1">PB4641</strain>
    </source>
</reference>